<evidence type="ECO:0000313" key="2">
    <source>
        <dbReference type="EMBL" id="SDU26943.1"/>
    </source>
</evidence>
<protein>
    <submittedName>
        <fullName evidence="2">Uncharacterized conserved protein, LabA/DUF88 family</fullName>
    </submittedName>
</protein>
<dbReference type="GO" id="GO:0004540">
    <property type="term" value="F:RNA nuclease activity"/>
    <property type="evidence" value="ECO:0007669"/>
    <property type="project" value="InterPro"/>
</dbReference>
<accession>A0A1H2H560</accession>
<keyword evidence="3" id="KW-1185">Reference proteome</keyword>
<feature type="domain" description="NYN" evidence="1">
    <location>
        <begin position="39"/>
        <end position="187"/>
    </location>
</feature>
<dbReference type="Gene3D" id="3.40.50.1010">
    <property type="entry name" value="5'-nuclease"/>
    <property type="match status" value="1"/>
</dbReference>
<dbReference type="STRING" id="364197.SAMN05216296_2761"/>
<dbReference type="AlphaFoldDB" id="A0A1H2H560"/>
<name>A0A1H2H560_9PSED</name>
<dbReference type="Proteomes" id="UP000243232">
    <property type="component" value="Chromosome I"/>
</dbReference>
<dbReference type="CDD" id="cd10911">
    <property type="entry name" value="PIN_LabA"/>
    <property type="match status" value="1"/>
</dbReference>
<evidence type="ECO:0000313" key="3">
    <source>
        <dbReference type="Proteomes" id="UP000243232"/>
    </source>
</evidence>
<sequence>MAGPWRANVAGLRSDESLMWPVLVHTARCLAPVSELVSRIALFADVQNLYYTVRQGYACHFNYAALWAELAAQGEIVEAYAYAIDRGDARQQQFQQILRKLGFEVKLKPYIQRSDGSAKGDWDVGITIDVLDAAPRVDRVVLASGDGDFDLLLQRIRQVNAVQTTVYGVPGLTAQSLIRATDRFCPIEAGLLLRS</sequence>
<dbReference type="Pfam" id="PF01936">
    <property type="entry name" value="NYN"/>
    <property type="match status" value="1"/>
</dbReference>
<proteinExistence type="predicted"/>
<dbReference type="EMBL" id="LT629785">
    <property type="protein sequence ID" value="SDU26943.1"/>
    <property type="molecule type" value="Genomic_DNA"/>
</dbReference>
<dbReference type="PANTHER" id="PTHR35458">
    <property type="entry name" value="SLR0755 PROTEIN"/>
    <property type="match status" value="1"/>
</dbReference>
<gene>
    <name evidence="2" type="ORF">SAMN05216296_2761</name>
</gene>
<reference evidence="3" key="1">
    <citation type="submission" date="2016-10" db="EMBL/GenBank/DDBJ databases">
        <authorList>
            <person name="Varghese N."/>
            <person name="Submissions S."/>
        </authorList>
    </citation>
    <scope>NUCLEOTIDE SEQUENCE [LARGE SCALE GENOMIC DNA]</scope>
    <source>
        <strain evidence="3">DSM 17875</strain>
    </source>
</reference>
<dbReference type="InterPro" id="IPR047140">
    <property type="entry name" value="LabA"/>
</dbReference>
<evidence type="ECO:0000259" key="1">
    <source>
        <dbReference type="Pfam" id="PF01936"/>
    </source>
</evidence>
<dbReference type="InterPro" id="IPR021139">
    <property type="entry name" value="NYN"/>
</dbReference>
<organism evidence="2 3">
    <name type="scientific">Pseudomonas pohangensis</name>
    <dbReference type="NCBI Taxonomy" id="364197"/>
    <lineage>
        <taxon>Bacteria</taxon>
        <taxon>Pseudomonadati</taxon>
        <taxon>Pseudomonadota</taxon>
        <taxon>Gammaproteobacteria</taxon>
        <taxon>Pseudomonadales</taxon>
        <taxon>Pseudomonadaceae</taxon>
        <taxon>Pseudomonas</taxon>
    </lineage>
</organism>
<dbReference type="PANTHER" id="PTHR35458:SF8">
    <property type="entry name" value="SLR0650 PROTEIN"/>
    <property type="match status" value="1"/>
</dbReference>